<feature type="signal peptide" evidence="1">
    <location>
        <begin position="1"/>
        <end position="19"/>
    </location>
</feature>
<keyword evidence="1" id="KW-0732">Signal</keyword>
<geneLocation type="plasmid" evidence="2 3">
    <name>Cy782202</name>
</geneLocation>
<dbReference type="Proteomes" id="UP000008206">
    <property type="component" value="Plasmid Cy782202"/>
</dbReference>
<dbReference type="HOGENOM" id="CLU_1710233_0_0_3"/>
<keyword evidence="3" id="KW-1185">Reference proteome</keyword>
<reference evidence="3" key="1">
    <citation type="journal article" date="2011" name="MBio">
        <title>Novel metabolic attributes of the genus Cyanothece, comprising a group of unicellular nitrogen-fixing Cyanobacteria.</title>
        <authorList>
            <person name="Bandyopadhyay A."/>
            <person name="Elvitigala T."/>
            <person name="Welsh E."/>
            <person name="Stockel J."/>
            <person name="Liberton M."/>
            <person name="Min H."/>
            <person name="Sherman L.A."/>
            <person name="Pakrasi H.B."/>
        </authorList>
    </citation>
    <scope>NUCLEOTIDE SEQUENCE [LARGE SCALE GENOMIC DNA]</scope>
    <source>
        <strain evidence="3">PCC 7822</strain>
        <plasmid evidence="3">Cy782202</plasmid>
    </source>
</reference>
<accession>E0UMB4</accession>
<name>E0UMB4_GLOV7</name>
<feature type="chain" id="PRO_5003141379" description="Lipoprotein" evidence="1">
    <location>
        <begin position="20"/>
        <end position="153"/>
    </location>
</feature>
<evidence type="ECO:0008006" key="4">
    <source>
        <dbReference type="Google" id="ProtNLM"/>
    </source>
</evidence>
<dbReference type="AlphaFoldDB" id="E0UMB4"/>
<evidence type="ECO:0000313" key="2">
    <source>
        <dbReference type="EMBL" id="ADN18094.1"/>
    </source>
</evidence>
<proteinExistence type="predicted"/>
<gene>
    <name evidence="2" type="ordered locus">Cyan7822_6294</name>
</gene>
<dbReference type="OrthoDB" id="583123at2"/>
<keyword evidence="2" id="KW-0614">Plasmid</keyword>
<sequence>MKKLLICLFLLTGCSSSLTLRELNEKSVAQIAQENTNLSADALSNLKITYLWNDNREALHWVDFNNEQLCGIKYCLYALYAINEGQLQLLWRAYLDPLLPPKVNLIEPDKPCLKINQFNKKNPDVLDQYSLCPDLGKYQITDKQAIPLNRSQS</sequence>
<dbReference type="EMBL" id="CP002200">
    <property type="protein sequence ID" value="ADN18094.1"/>
    <property type="molecule type" value="Genomic_DNA"/>
</dbReference>
<evidence type="ECO:0000256" key="1">
    <source>
        <dbReference type="SAM" id="SignalP"/>
    </source>
</evidence>
<dbReference type="KEGG" id="cyj:Cyan7822_6294"/>
<dbReference type="RefSeq" id="WP_013334842.1">
    <property type="nucleotide sequence ID" value="NC_014534.1"/>
</dbReference>
<protein>
    <recommendedName>
        <fullName evidence="4">Lipoprotein</fullName>
    </recommendedName>
</protein>
<organism evidence="2 3">
    <name type="scientific">Gloeothece verrucosa (strain PCC 7822)</name>
    <name type="common">Cyanothece sp. (strain PCC 7822)</name>
    <dbReference type="NCBI Taxonomy" id="497965"/>
    <lineage>
        <taxon>Bacteria</taxon>
        <taxon>Bacillati</taxon>
        <taxon>Cyanobacteriota</taxon>
        <taxon>Cyanophyceae</taxon>
        <taxon>Oscillatoriophycideae</taxon>
        <taxon>Chroococcales</taxon>
        <taxon>Aphanothecaceae</taxon>
        <taxon>Gloeothece</taxon>
        <taxon>Gloeothece verrucosa</taxon>
    </lineage>
</organism>
<evidence type="ECO:0000313" key="3">
    <source>
        <dbReference type="Proteomes" id="UP000008206"/>
    </source>
</evidence>